<comment type="caution">
    <text evidence="3">The sequence shown here is derived from an EMBL/GenBank/DDBJ whole genome shotgun (WGS) entry which is preliminary data.</text>
</comment>
<dbReference type="PROSITE" id="PS50097">
    <property type="entry name" value="BTB"/>
    <property type="match status" value="1"/>
</dbReference>
<gene>
    <name evidence="3" type="ORF">CLCR_10829</name>
</gene>
<dbReference type="AlphaFoldDB" id="A0A1C1CVG7"/>
<dbReference type="Pfam" id="PF02214">
    <property type="entry name" value="BTB_2"/>
    <property type="match status" value="1"/>
</dbReference>
<dbReference type="SUPFAM" id="SSF54695">
    <property type="entry name" value="POZ domain"/>
    <property type="match status" value="1"/>
</dbReference>
<name>A0A1C1CVG7_9EURO</name>
<dbReference type="GO" id="GO:0051260">
    <property type="term" value="P:protein homooligomerization"/>
    <property type="evidence" value="ECO:0007669"/>
    <property type="project" value="InterPro"/>
</dbReference>
<sequence>MSTDQAQLGDTKPPSGGNHAPPSHPSPASDPITVQVGERRFVTFRSTLTSESPYFQRLISAQRERTQADGSYFVDADESLFTYILRYLRSGALPIFYTSNGGHDYGMYQALLGGNSIFPDCTADELAEEQRIREGGDIHIHSRRVRGSPKSDQIMLLGRANRVRDGVVDQRGSMSAPEASQYTQAIPLLAVDCAGKRRAMRTMSLKMRTY</sequence>
<dbReference type="InterPro" id="IPR045068">
    <property type="entry name" value="BACURD1-3"/>
</dbReference>
<evidence type="ECO:0000313" key="4">
    <source>
        <dbReference type="Proteomes" id="UP000094526"/>
    </source>
</evidence>
<dbReference type="PANTHER" id="PTHR11145:SF8">
    <property type="entry name" value="RE57120P"/>
    <property type="match status" value="1"/>
</dbReference>
<dbReference type="VEuPathDB" id="FungiDB:CLCR_10829"/>
<dbReference type="Gene3D" id="3.30.710.10">
    <property type="entry name" value="Potassium Channel Kv1.1, Chain A"/>
    <property type="match status" value="1"/>
</dbReference>
<evidence type="ECO:0000313" key="3">
    <source>
        <dbReference type="EMBL" id="OCT52435.1"/>
    </source>
</evidence>
<dbReference type="InterPro" id="IPR011333">
    <property type="entry name" value="SKP1/BTB/POZ_sf"/>
</dbReference>
<dbReference type="OrthoDB" id="2414723at2759"/>
<protein>
    <recommendedName>
        <fullName evidence="2">BTB domain-containing protein</fullName>
    </recommendedName>
</protein>
<feature type="region of interest" description="Disordered" evidence="1">
    <location>
        <begin position="1"/>
        <end position="32"/>
    </location>
</feature>
<feature type="domain" description="BTB" evidence="2">
    <location>
        <begin position="30"/>
        <end position="97"/>
    </location>
</feature>
<dbReference type="EMBL" id="LGRB01000008">
    <property type="protein sequence ID" value="OCT52435.1"/>
    <property type="molecule type" value="Genomic_DNA"/>
</dbReference>
<reference evidence="4" key="1">
    <citation type="submission" date="2015-07" db="EMBL/GenBank/DDBJ databases">
        <authorList>
            <person name="Teixeira M.M."/>
            <person name="Souza R.C."/>
            <person name="Almeida L.G."/>
            <person name="Vicente V.A."/>
            <person name="de Hoog S."/>
            <person name="Bocca A.L."/>
            <person name="de Almeida S.R."/>
            <person name="Vasconcelos A.T."/>
            <person name="Felipe M.S."/>
        </authorList>
    </citation>
    <scope>NUCLEOTIDE SEQUENCE [LARGE SCALE GENOMIC DNA]</scope>
    <source>
        <strain evidence="4">KSF</strain>
    </source>
</reference>
<evidence type="ECO:0000256" key="1">
    <source>
        <dbReference type="SAM" id="MobiDB-lite"/>
    </source>
</evidence>
<dbReference type="PANTHER" id="PTHR11145">
    <property type="entry name" value="BTB/POZ DOMAIN-CONTAINING ADAPTER FOR CUL3-MEDIATED RHOA DEGRADATION PROTEIN FAMILY MEMBER"/>
    <property type="match status" value="1"/>
</dbReference>
<evidence type="ECO:0000259" key="2">
    <source>
        <dbReference type="PROSITE" id="PS50097"/>
    </source>
</evidence>
<feature type="compositionally biased region" description="Low complexity" evidence="1">
    <location>
        <begin position="13"/>
        <end position="31"/>
    </location>
</feature>
<organism evidence="3 4">
    <name type="scientific">Cladophialophora carrionii</name>
    <dbReference type="NCBI Taxonomy" id="86049"/>
    <lineage>
        <taxon>Eukaryota</taxon>
        <taxon>Fungi</taxon>
        <taxon>Dikarya</taxon>
        <taxon>Ascomycota</taxon>
        <taxon>Pezizomycotina</taxon>
        <taxon>Eurotiomycetes</taxon>
        <taxon>Chaetothyriomycetidae</taxon>
        <taxon>Chaetothyriales</taxon>
        <taxon>Herpotrichiellaceae</taxon>
        <taxon>Cladophialophora</taxon>
    </lineage>
</organism>
<accession>A0A1C1CVG7</accession>
<dbReference type="Proteomes" id="UP000094526">
    <property type="component" value="Unassembled WGS sequence"/>
</dbReference>
<dbReference type="InterPro" id="IPR000210">
    <property type="entry name" value="BTB/POZ_dom"/>
</dbReference>
<keyword evidence="4" id="KW-1185">Reference proteome</keyword>
<dbReference type="InterPro" id="IPR003131">
    <property type="entry name" value="T1-type_BTB"/>
</dbReference>
<proteinExistence type="predicted"/>
<dbReference type="STRING" id="86049.A0A1C1CVG7"/>